<evidence type="ECO:0000313" key="2">
    <source>
        <dbReference type="EMBL" id="MFO3665006.1"/>
    </source>
</evidence>
<keyword evidence="1" id="KW-0812">Transmembrane</keyword>
<feature type="transmembrane region" description="Helical" evidence="1">
    <location>
        <begin position="125"/>
        <end position="145"/>
    </location>
</feature>
<sequence>MKKLSKIKYLEFYIFSILLMVFALFLDSPIEIYQGLVKILTSPSILVSDYMQIGGVGASFMNAGFMLLISLIIAEKSGAAITGALIAGLFTLTGFSFFGKNILNSIPLMIGVYIYAKIKKLSIANYIHVLCFVTGISPLVSLFIFGLDFTLIQGVILGFLAGIIIGIIIVPISSNFVKFHDGYSLYNIGFTIGVIGIVFAGLLRMFNKEIPSISVIYEGNDAYAFAFILVFCLGLVIIGLIKNKGFSGYKDILNHSGRLITDYTIESNRNLVMINMGLTGLIAIIFVKLSNGIFNGPIIGGIFTIIGFAAFGKHPRNVLPIMMGVFLASNLNKYEPSSTTAVLTGLFSTTIAPLAGEFGFLAGIIAGFLHKAVATNTGLIHGGLNLYNNGLAGAFVAAVLLPIFRDLKERRERD</sequence>
<dbReference type="Proteomes" id="UP001637996">
    <property type="component" value="Unassembled WGS sequence"/>
</dbReference>
<reference evidence="2 3" key="1">
    <citation type="journal article" date="2025" name="Anaerobe">
        <title>Description of Anaerococcus kampingiae sp. nov., Anaerococcus groningensis sp. nov., Anaerococcus martiniensis sp. nov., and Anaerococcus cruorum sp. nov., isolated from human clinical specimens.</title>
        <authorList>
            <person name="Boiten K.E."/>
            <person name="Meijer J."/>
            <person name="van Wezel E.M."/>
            <person name="Veloo A.C.M."/>
        </authorList>
    </citation>
    <scope>NUCLEOTIDE SEQUENCE [LARGE SCALE GENOMIC DNA]</scope>
    <source>
        <strain evidence="2 3">ENR0831</strain>
    </source>
</reference>
<gene>
    <name evidence="2" type="ORF">ACCQ41_01870</name>
</gene>
<feature type="transmembrane region" description="Helical" evidence="1">
    <location>
        <begin position="79"/>
        <end position="96"/>
    </location>
</feature>
<dbReference type="InterPro" id="IPR011470">
    <property type="entry name" value="DUF1576"/>
</dbReference>
<evidence type="ECO:0000256" key="1">
    <source>
        <dbReference type="SAM" id="Phobius"/>
    </source>
</evidence>
<feature type="transmembrane region" description="Helical" evidence="1">
    <location>
        <begin position="341"/>
        <end position="366"/>
    </location>
</feature>
<evidence type="ECO:0000313" key="3">
    <source>
        <dbReference type="Proteomes" id="UP001637996"/>
    </source>
</evidence>
<feature type="transmembrane region" description="Helical" evidence="1">
    <location>
        <begin position="184"/>
        <end position="203"/>
    </location>
</feature>
<feature type="transmembrane region" description="Helical" evidence="1">
    <location>
        <begin position="12"/>
        <end position="30"/>
    </location>
</feature>
<dbReference type="RefSeq" id="WP_410030739.1">
    <property type="nucleotide sequence ID" value="NZ_JBGMEI010000002.1"/>
</dbReference>
<keyword evidence="1" id="KW-1133">Transmembrane helix</keyword>
<accession>A0ABW9M6L6</accession>
<dbReference type="Pfam" id="PF07613">
    <property type="entry name" value="DUF1576"/>
    <property type="match status" value="2"/>
</dbReference>
<feature type="transmembrane region" description="Helical" evidence="1">
    <location>
        <begin position="102"/>
        <end position="118"/>
    </location>
</feature>
<protein>
    <submittedName>
        <fullName evidence="2">DUF1576 domain-containing protein</fullName>
    </submittedName>
</protein>
<feature type="transmembrane region" description="Helical" evidence="1">
    <location>
        <begin position="223"/>
        <end position="241"/>
    </location>
</feature>
<feature type="transmembrane region" description="Helical" evidence="1">
    <location>
        <begin position="386"/>
        <end position="404"/>
    </location>
</feature>
<feature type="transmembrane region" description="Helical" evidence="1">
    <location>
        <begin position="50"/>
        <end position="72"/>
    </location>
</feature>
<proteinExistence type="predicted"/>
<feature type="transmembrane region" description="Helical" evidence="1">
    <location>
        <begin position="293"/>
        <end position="312"/>
    </location>
</feature>
<name>A0ABW9M6L6_9FIRM</name>
<feature type="transmembrane region" description="Helical" evidence="1">
    <location>
        <begin position="151"/>
        <end position="172"/>
    </location>
</feature>
<keyword evidence="3" id="KW-1185">Reference proteome</keyword>
<feature type="transmembrane region" description="Helical" evidence="1">
    <location>
        <begin position="270"/>
        <end position="287"/>
    </location>
</feature>
<comment type="caution">
    <text evidence="2">The sequence shown here is derived from an EMBL/GenBank/DDBJ whole genome shotgun (WGS) entry which is preliminary data.</text>
</comment>
<keyword evidence="1" id="KW-0472">Membrane</keyword>
<organism evidence="2 3">
    <name type="scientific">Anaerococcus martiniensis</name>
    <dbReference type="NCBI Taxonomy" id="3115615"/>
    <lineage>
        <taxon>Bacteria</taxon>
        <taxon>Bacillati</taxon>
        <taxon>Bacillota</taxon>
        <taxon>Tissierellia</taxon>
        <taxon>Tissierellales</taxon>
        <taxon>Peptoniphilaceae</taxon>
        <taxon>Anaerococcus</taxon>
    </lineage>
</organism>
<dbReference type="EMBL" id="JBGMEI010000002">
    <property type="protein sequence ID" value="MFO3665006.1"/>
    <property type="molecule type" value="Genomic_DNA"/>
</dbReference>